<feature type="region of interest" description="Disordered" evidence="1">
    <location>
        <begin position="1252"/>
        <end position="1287"/>
    </location>
</feature>
<feature type="region of interest" description="Disordered" evidence="1">
    <location>
        <begin position="99"/>
        <end position="131"/>
    </location>
</feature>
<feature type="non-terminal residue" evidence="2">
    <location>
        <position position="2020"/>
    </location>
</feature>
<dbReference type="EMBL" id="QUSY01001081">
    <property type="protein sequence ID" value="RHY26122.1"/>
    <property type="molecule type" value="Genomic_DNA"/>
</dbReference>
<evidence type="ECO:0000313" key="3">
    <source>
        <dbReference type="Proteomes" id="UP000285060"/>
    </source>
</evidence>
<evidence type="ECO:0000313" key="2">
    <source>
        <dbReference type="EMBL" id="RHY26122.1"/>
    </source>
</evidence>
<feature type="compositionally biased region" description="Basic residues" evidence="1">
    <location>
        <begin position="861"/>
        <end position="873"/>
    </location>
</feature>
<dbReference type="Proteomes" id="UP000285060">
    <property type="component" value="Unassembled WGS sequence"/>
</dbReference>
<evidence type="ECO:0008006" key="4">
    <source>
        <dbReference type="Google" id="ProtNLM"/>
    </source>
</evidence>
<evidence type="ECO:0000256" key="1">
    <source>
        <dbReference type="SAM" id="MobiDB-lite"/>
    </source>
</evidence>
<gene>
    <name evidence="2" type="ORF">DYB32_007856</name>
</gene>
<feature type="region of interest" description="Disordered" evidence="1">
    <location>
        <begin position="857"/>
        <end position="878"/>
    </location>
</feature>
<reference evidence="2 3" key="1">
    <citation type="submission" date="2018-08" db="EMBL/GenBank/DDBJ databases">
        <title>Aphanomyces genome sequencing and annotation.</title>
        <authorList>
            <person name="Minardi D."/>
            <person name="Oidtmann B."/>
            <person name="Van Der Giezen M."/>
            <person name="Studholme D.J."/>
        </authorList>
    </citation>
    <scope>NUCLEOTIDE SEQUENCE [LARGE SCALE GENOMIC DNA]</scope>
    <source>
        <strain evidence="2 3">NJM0002</strain>
    </source>
</reference>
<proteinExistence type="predicted"/>
<sequence>MLDILSSPLRGYLAQTLQYYLSKYLKDIHLEGLGFFGNDLILNDLEIKRHVLQTALDIPSSFDFSRGFIRVHGDSSCVRDLTREPDDLEAELLKDIEATSGSSSKAPTGSVAAQNPAEATDADDRQSDDVEGNSFVSSLHAVTIRVSIQHTSLTLRCHAPNDSSSDPSAFSFSSSSTTPIDQVEFVPVANMGLVQVASFSPAHTKTKISKAAEPVAIINLTGTLVSWAIDDSLVKELVVEVENVVGQHIVAPRADPALTTLASTTTTPVHEEFLRMGTFHSTGQRSSVHPNVDQSLFALELHNDATWNPLLQHVRHLLWDPETQTHVYEYSALPSTPLSTKIAAPGGANVALASPFGVPQVAWPPPMCTCTSRHKIESIEAFWSDAMALLRQNVLSSGNATNQRATLIDDISQLMLKQYAPSSATTLQRLVEDLVNTFQQAVTVSNGLNMSTALRASNYSPLHPVAPSTSLFIDSQFLLHDLSILEDRTLRRRVSPLFHDLPSSSLFGILLCLDPVDVHTFATAAGIDHLPPDMATMEQDALLRWQYTTHLARQCIAATTPRPRCRVKLPLMCTARSFTPTLSYEESVFLSLFMRNYGGSGIAASTATSPATMYLTGHMESVDVVVTAHSLRSIVDLVDTIDRTKSSCASNSSVVRPTAPPSTGHDNTTASLPCIAFQTDAIRLILPMETMVCVDNLHVESFPGHDHLSMEGLSSPPFTPLQKKPRHLTPMYRPRLSPTSELPIQSLQTRLQNVYVANVTWKPATQMVEPVSGSPFEVSLARVTRRHPPLALANVTYIMPPIQVSVDVDMVKSPRLAEPACLELSLHVTKVIVDLPRSCQVRSLVNVTQRYVQAIEPSKNRSPHNARRHRRHANASSATPRTMTLGCRFVVDGIELHVGTSPRQVESQATPTRFDPIVHVRVGSMSAAHSACTGQGSASVKIVVVAFQHCEHEETLVLAPFADPSEWQVAVEKYPETSLSATWTMAAVSNVWELSALVELQGQQCHLSSSFIEATRHLFSTTLSRGQRRFADRTTQANQMAGVRTAVPIAGVPVQLGKVKLLWSPSAATYSSNESKSASASAVMTFGPVFASLHVGYNATEMHQVQRDRPRSVLHQYMPLTVVEGMGTVQGIRLAVATFLQAPTSATAPSTLSMSSQSSWTTFESRVTLPDPSSVLLQDFQVRGAATVHHVVALESSGKRLCSGNDFVIDVQVESTPIDGAICFESWTLLDGVVADLGRVLAPTENPISIHEADANATCGPSTREATPTTDDDVDLDAPPSSSPPTLNDFVELDLCSDSSRVHPVPGELLHITSPTLVAGSSHPFQVAATMRLTAATLQDDIDRLVHHVNDPWLSRTDDVEEEGGATTIGRLRWAYHLPRRVCRLVASPLPLSDVVVHEQWPRLQLSDRVTRLCDVWCDLRCWSTADSTFVSVGSSYSDPEDLTGYSVSCAIPHVQLMLRRGQGELHDVARLKCTDLAVGLHSALSSFRVTGAVTGELQNMVTLSSIPVLPPVHVAIGGWSAMDSHHGAENACDPSDQRMTVLRMTKPIKVSRIRMSASPVRLQLTPYAVKCLMEWPTLVSETPHDLTDMRILVTNGTSEVVRYRQVSTRELRALAPHAAVVYSWQSIHAPLQLQFAVSGNHWCSGCDLSQPGVMHRECPVHGSFWVEVSVDGIQIQVTLRGSVMLHNFTAQTLLCKLTIPNKHNDVVARAAPCGATASIRQDCSCTVVPFMARSQARLCLGLDPSKDGTEDVAWSVSLDLVPAVNRLESAPTTSAPTTRATLVSVSHPASPRSFHAWVVVTRAVSPVVDVVDKSARTVLAPSRHWALTEYNPRQQHTLVFASPSASGVDTGSKKCPLLHFDIPRFVSVEDATDMPSYPSAAIQVDIPNHGFVTVTRHAPGIPMRCIALCPRFRVRNDLPIPMVLRFAGSDDDASSPHVHIPAGSDHDTGWPSFFVGVEPYDTLVWSTTTVTMHVLDAPTAMVWSFKAAHDQPYVVRGVVIKYATASACETVRITIAPVA</sequence>
<accession>A0A418ANB7</accession>
<feature type="compositionally biased region" description="Polar residues" evidence="1">
    <location>
        <begin position="1259"/>
        <end position="1269"/>
    </location>
</feature>
<comment type="caution">
    <text evidence="2">The sequence shown here is derived from an EMBL/GenBank/DDBJ whole genome shotgun (WGS) entry which is preliminary data.</text>
</comment>
<protein>
    <recommendedName>
        <fullName evidence="4">Chorein N-terminal domain-containing protein</fullName>
    </recommendedName>
</protein>
<feature type="compositionally biased region" description="Polar residues" evidence="1">
    <location>
        <begin position="99"/>
        <end position="113"/>
    </location>
</feature>
<dbReference type="VEuPathDB" id="FungiDB:H310_13268"/>
<keyword evidence="3" id="KW-1185">Reference proteome</keyword>
<name>A0A418ANB7_9STRA</name>
<organism evidence="2 3">
    <name type="scientific">Aphanomyces invadans</name>
    <dbReference type="NCBI Taxonomy" id="157072"/>
    <lineage>
        <taxon>Eukaryota</taxon>
        <taxon>Sar</taxon>
        <taxon>Stramenopiles</taxon>
        <taxon>Oomycota</taxon>
        <taxon>Saprolegniomycetes</taxon>
        <taxon>Saprolegniales</taxon>
        <taxon>Verrucalvaceae</taxon>
        <taxon>Aphanomyces</taxon>
    </lineage>
</organism>